<evidence type="ECO:0000256" key="1">
    <source>
        <dbReference type="ARBA" id="ARBA00001947"/>
    </source>
</evidence>
<dbReference type="GO" id="GO:0006508">
    <property type="term" value="P:proteolysis"/>
    <property type="evidence" value="ECO:0007669"/>
    <property type="project" value="UniProtKB-KW"/>
</dbReference>
<keyword evidence="4" id="KW-0378">Hydrolase</keyword>
<accession>A0A1K1RTD4</accession>
<evidence type="ECO:0000313" key="12">
    <source>
        <dbReference type="Proteomes" id="UP000183788"/>
    </source>
</evidence>
<evidence type="ECO:0000256" key="3">
    <source>
        <dbReference type="ARBA" id="ARBA00022670"/>
    </source>
</evidence>
<comment type="similarity">
    <text evidence="2 7">Belongs to the peptidase M14 family.</text>
</comment>
<dbReference type="PROSITE" id="PS52035">
    <property type="entry name" value="PEPTIDASE_M14"/>
    <property type="match status" value="1"/>
</dbReference>
<keyword evidence="6" id="KW-0482">Metalloprotease</keyword>
<dbReference type="InterPro" id="IPR000834">
    <property type="entry name" value="Peptidase_M14"/>
</dbReference>
<evidence type="ECO:0000256" key="5">
    <source>
        <dbReference type="ARBA" id="ARBA00022833"/>
    </source>
</evidence>
<dbReference type="EMBL" id="FPIZ01000014">
    <property type="protein sequence ID" value="SFW75337.1"/>
    <property type="molecule type" value="Genomic_DNA"/>
</dbReference>
<proteinExistence type="inferred from homology"/>
<comment type="cofactor">
    <cofactor evidence="1">
        <name>Zn(2+)</name>
        <dbReference type="ChEBI" id="CHEBI:29105"/>
    </cofactor>
</comment>
<evidence type="ECO:0000256" key="8">
    <source>
        <dbReference type="SAM" id="SignalP"/>
    </source>
</evidence>
<dbReference type="Gene3D" id="3.40.630.10">
    <property type="entry name" value="Zn peptidases"/>
    <property type="match status" value="1"/>
</dbReference>
<keyword evidence="5" id="KW-0862">Zinc</keyword>
<protein>
    <submittedName>
        <fullName evidence="11">M14 family metallopeptidase</fullName>
    </submittedName>
    <submittedName>
        <fullName evidence="10">Zinc carboxypeptidase</fullName>
    </submittedName>
</protein>
<gene>
    <name evidence="10" type="ORF">SAMN05661012_04228</name>
    <name evidence="11" type="ORF">SR876_10945</name>
</gene>
<evidence type="ECO:0000313" key="11">
    <source>
        <dbReference type="EMBL" id="WQG92022.1"/>
    </source>
</evidence>
<name>A0A1K1RTD4_9BACT</name>
<dbReference type="GO" id="GO:0004181">
    <property type="term" value="F:metallocarboxypeptidase activity"/>
    <property type="evidence" value="ECO:0007669"/>
    <property type="project" value="InterPro"/>
</dbReference>
<dbReference type="PANTHER" id="PTHR11705">
    <property type="entry name" value="PROTEASE FAMILY M14 CARBOXYPEPTIDASE A,B"/>
    <property type="match status" value="1"/>
</dbReference>
<dbReference type="PANTHER" id="PTHR11705:SF143">
    <property type="entry name" value="SLL0236 PROTEIN"/>
    <property type="match status" value="1"/>
</dbReference>
<dbReference type="SMART" id="SM00631">
    <property type="entry name" value="Zn_pept"/>
    <property type="match status" value="1"/>
</dbReference>
<dbReference type="SUPFAM" id="SSF53187">
    <property type="entry name" value="Zn-dependent exopeptidases"/>
    <property type="match status" value="1"/>
</dbReference>
<dbReference type="RefSeq" id="WP_072363221.1">
    <property type="nucleotide sequence ID" value="NZ_CP139972.1"/>
</dbReference>
<dbReference type="AlphaFoldDB" id="A0A1K1RTD4"/>
<feature type="domain" description="Peptidase M14" evidence="9">
    <location>
        <begin position="38"/>
        <end position="365"/>
    </location>
</feature>
<keyword evidence="8" id="KW-0732">Signal</keyword>
<dbReference type="EMBL" id="CP140154">
    <property type="protein sequence ID" value="WQG92022.1"/>
    <property type="molecule type" value="Genomic_DNA"/>
</dbReference>
<feature type="signal peptide" evidence="8">
    <location>
        <begin position="1"/>
        <end position="21"/>
    </location>
</feature>
<evidence type="ECO:0000256" key="7">
    <source>
        <dbReference type="PROSITE-ProRule" id="PRU01379"/>
    </source>
</evidence>
<feature type="chain" id="PRO_5012159410" evidence="8">
    <location>
        <begin position="22"/>
        <end position="839"/>
    </location>
</feature>
<dbReference type="OrthoDB" id="9758209at2"/>
<sequence length="839" mass="94271">MKHRLLTLAFAVLASTFSLSAQTLPSPDQFLGYPLGTQFTPHYKVLDYFRAVAAVTPNMQFEQYGTTYEGRPLMLATITSPANFARLDQIRQHNLQLVNGEAKTAANDPVIVWLSYNVHGNEAVSTEAAMKTLYTLANKSNSSQQQWLENTVVIIDPCLNPDGRERYVNYYNQVHTLIPDPVLSGREHKEPWPGGRANHYYFDLNRDWAWQTQTESQARMAQYNRWMPQVHVDFHEQNIDAPYYFAPAAEPLHDIIKPWQRKMLTMIGKNNAKYFDKEGWLYFTKETFDMFYPSYGDTYPTYNGAIGMTYEQGGGGRAGIMVLKQDGDTLTLTQRIAHHYTTSMSTIEVAAAQGAQLLKDFSDYFYEASHNPDGPYKTYVIKSGGNTEKLAALSLLLKKNHIRFGYGANGAKATGFNYFNGKTESFAIEKEDMVINAMQARSNLLKVLFEPDSRLTDSVTYDITAWALPYAYGLQSYAVKEPLNAERDTLLIPVAAPVNSERSYAYLAKWNSVRDVRFLSALLKRKIRVRLAEGPFTAGGKSYPAGTLIITRAGNEGAGEGFDVMVTGLAKTVGVTLDVANTGFVDKGVDFGSEKVHYIKPMKVVLVTGTGISSLAAGEIWYYFEQQIGYPLTIVDEANLEQLNWKDVDVLILPDGNYKFLSEKDKAGKLKDWVSNGGKLIALQDALFQVGQQDWGIKVKKEVPGVDEKKEEYAVLKSYANRERDGIRQAIPGAIYRVQLDNTHPLAFGFSDTYYTLKQDDRIYEFMDGDGWNVGILKKDNYLSGFVGTETRKRLKDGVLFGVKEIGSGKVVMLADDPLFRSFWENGKLLFGNALFMVF</sequence>
<dbReference type="GO" id="GO:0008270">
    <property type="term" value="F:zinc ion binding"/>
    <property type="evidence" value="ECO:0007669"/>
    <property type="project" value="InterPro"/>
</dbReference>
<keyword evidence="10" id="KW-0121">Carboxypeptidase</keyword>
<keyword evidence="3" id="KW-0645">Protease</keyword>
<dbReference type="SUPFAM" id="SSF52317">
    <property type="entry name" value="Class I glutamine amidotransferase-like"/>
    <property type="match status" value="1"/>
</dbReference>
<comment type="caution">
    <text evidence="7">Lacks conserved residue(s) required for the propagation of feature annotation.</text>
</comment>
<reference evidence="11 13" key="2">
    <citation type="submission" date="2023-11" db="EMBL/GenBank/DDBJ databases">
        <title>MicrobeMod: A computational toolkit for identifying prokaryotic methylation and restriction-modification with nanopore sequencing.</title>
        <authorList>
            <person name="Crits-Christoph A."/>
            <person name="Kang S.C."/>
            <person name="Lee H."/>
            <person name="Ostrov N."/>
        </authorList>
    </citation>
    <scope>NUCLEOTIDE SEQUENCE [LARGE SCALE GENOMIC DNA]</scope>
    <source>
        <strain evidence="11 13">ATCC 23090</strain>
    </source>
</reference>
<dbReference type="CDD" id="cd06238">
    <property type="entry name" value="M14-like"/>
    <property type="match status" value="1"/>
</dbReference>
<dbReference type="InterPro" id="IPR029062">
    <property type="entry name" value="Class_I_gatase-like"/>
</dbReference>
<keyword evidence="13" id="KW-1185">Reference proteome</keyword>
<evidence type="ECO:0000256" key="6">
    <source>
        <dbReference type="ARBA" id="ARBA00023049"/>
    </source>
</evidence>
<evidence type="ECO:0000256" key="2">
    <source>
        <dbReference type="ARBA" id="ARBA00005988"/>
    </source>
</evidence>
<dbReference type="Proteomes" id="UP000183788">
    <property type="component" value="Unassembled WGS sequence"/>
</dbReference>
<dbReference type="GO" id="GO:0005615">
    <property type="term" value="C:extracellular space"/>
    <property type="evidence" value="ECO:0007669"/>
    <property type="project" value="TreeGrafter"/>
</dbReference>
<evidence type="ECO:0000313" key="10">
    <source>
        <dbReference type="EMBL" id="SFW75337.1"/>
    </source>
</evidence>
<dbReference type="Pfam" id="PF00246">
    <property type="entry name" value="Peptidase_M14"/>
    <property type="match status" value="1"/>
</dbReference>
<evidence type="ECO:0000259" key="9">
    <source>
        <dbReference type="PROSITE" id="PS52035"/>
    </source>
</evidence>
<evidence type="ECO:0000256" key="4">
    <source>
        <dbReference type="ARBA" id="ARBA00022801"/>
    </source>
</evidence>
<dbReference type="Proteomes" id="UP001326715">
    <property type="component" value="Chromosome"/>
</dbReference>
<organism evidence="10 12">
    <name type="scientific">Chitinophaga sancti</name>
    <dbReference type="NCBI Taxonomy" id="1004"/>
    <lineage>
        <taxon>Bacteria</taxon>
        <taxon>Pseudomonadati</taxon>
        <taxon>Bacteroidota</taxon>
        <taxon>Chitinophagia</taxon>
        <taxon>Chitinophagales</taxon>
        <taxon>Chitinophagaceae</taxon>
        <taxon>Chitinophaga</taxon>
    </lineage>
</organism>
<dbReference type="STRING" id="1004.SAMN05661012_04228"/>
<reference evidence="10 12" key="1">
    <citation type="submission" date="2016-11" db="EMBL/GenBank/DDBJ databases">
        <authorList>
            <person name="Jaros S."/>
            <person name="Januszkiewicz K."/>
            <person name="Wedrychowicz H."/>
        </authorList>
    </citation>
    <scope>NUCLEOTIDE SEQUENCE [LARGE SCALE GENOMIC DNA]</scope>
    <source>
        <strain evidence="10 12">DSM 784</strain>
    </source>
</reference>
<evidence type="ECO:0000313" key="13">
    <source>
        <dbReference type="Proteomes" id="UP001326715"/>
    </source>
</evidence>